<feature type="region of interest" description="Disordered" evidence="3">
    <location>
        <begin position="220"/>
        <end position="248"/>
    </location>
</feature>
<dbReference type="PANTHER" id="PTHR24198:SF165">
    <property type="entry name" value="ANKYRIN REPEAT-CONTAINING PROTEIN-RELATED"/>
    <property type="match status" value="1"/>
</dbReference>
<evidence type="ECO:0000256" key="1">
    <source>
        <dbReference type="ARBA" id="ARBA00022737"/>
    </source>
</evidence>
<organism evidence="4">
    <name type="scientific">Rhizochromulina marina</name>
    <dbReference type="NCBI Taxonomy" id="1034831"/>
    <lineage>
        <taxon>Eukaryota</taxon>
        <taxon>Sar</taxon>
        <taxon>Stramenopiles</taxon>
        <taxon>Ochrophyta</taxon>
        <taxon>Dictyochophyceae</taxon>
        <taxon>Rhizochromulinales</taxon>
        <taxon>Rhizochromulina</taxon>
    </lineage>
</organism>
<feature type="compositionally biased region" description="Basic and acidic residues" evidence="3">
    <location>
        <begin position="352"/>
        <end position="361"/>
    </location>
</feature>
<protein>
    <recommendedName>
        <fullName evidence="5">Ankyrin repeat-containing protein</fullName>
    </recommendedName>
</protein>
<reference evidence="4" key="1">
    <citation type="submission" date="2021-01" db="EMBL/GenBank/DDBJ databases">
        <authorList>
            <person name="Corre E."/>
            <person name="Pelletier E."/>
            <person name="Niang G."/>
            <person name="Scheremetjew M."/>
            <person name="Finn R."/>
            <person name="Kale V."/>
            <person name="Holt S."/>
            <person name="Cochrane G."/>
            <person name="Meng A."/>
            <person name="Brown T."/>
            <person name="Cohen L."/>
        </authorList>
    </citation>
    <scope>NUCLEOTIDE SEQUENCE</scope>
    <source>
        <strain evidence="4">CCMP1243</strain>
    </source>
</reference>
<dbReference type="EMBL" id="HBHJ01019679">
    <property type="protein sequence ID" value="CAD9695065.1"/>
    <property type="molecule type" value="Transcribed_RNA"/>
</dbReference>
<sequence>MDAPGESSTGEARAVFRRGSSGSLLASPDAVFAAAVRGDPSVVSAFLQQGGSANAAQSDQGLTLLHMAALHGWPAVAQILLDHPDVDPNLFSKGGVTALHFASRKRFTEVARKILDHPCTDPNRTGHKFGWTALHNAAAAGENQMVWLLLQHPQIDVNAIDQTERTPLHWACANMRYEAVKTLIQHPGTDCQALDRHGKMPHDLYIRLRRVSHASTVASFSSSRSSFVSRPTPSHTEDEEEEDDEEDVVVVQEVSEVLLGAAAMESHEEREVGGTPSEGTDTEDRSPSDRRSNRSRLPTTATQLLEGDEAPRRRRRRRSGSHRWEQEAQAALAAGDSKESTEAAQHWAQKLQRQEQEKAFQEDEDANEEELPSSRRSAETGPSGLGFVGALLGEKLHLLSQLLGIEPSPRAESREKAEHR</sequence>
<keyword evidence="2" id="KW-0040">ANK repeat</keyword>
<dbReference type="Pfam" id="PF13606">
    <property type="entry name" value="Ank_3"/>
    <property type="match status" value="1"/>
</dbReference>
<accession>A0A7S2SBC1</accession>
<evidence type="ECO:0000256" key="3">
    <source>
        <dbReference type="SAM" id="MobiDB-lite"/>
    </source>
</evidence>
<dbReference type="InterPro" id="IPR036770">
    <property type="entry name" value="Ankyrin_rpt-contain_sf"/>
</dbReference>
<gene>
    <name evidence="4" type="ORF">RMAR1173_LOCUS13021</name>
</gene>
<feature type="region of interest" description="Disordered" evidence="3">
    <location>
        <begin position="261"/>
        <end position="387"/>
    </location>
</feature>
<evidence type="ECO:0000256" key="2">
    <source>
        <dbReference type="ARBA" id="ARBA00023043"/>
    </source>
</evidence>
<dbReference type="PANTHER" id="PTHR24198">
    <property type="entry name" value="ANKYRIN REPEAT AND PROTEIN KINASE DOMAIN-CONTAINING PROTEIN"/>
    <property type="match status" value="1"/>
</dbReference>
<proteinExistence type="predicted"/>
<name>A0A7S2SBC1_9STRA</name>
<dbReference type="SUPFAM" id="SSF48403">
    <property type="entry name" value="Ankyrin repeat"/>
    <property type="match status" value="1"/>
</dbReference>
<dbReference type="InterPro" id="IPR002110">
    <property type="entry name" value="Ankyrin_rpt"/>
</dbReference>
<feature type="compositionally biased region" description="Acidic residues" evidence="3">
    <location>
        <begin position="237"/>
        <end position="248"/>
    </location>
</feature>
<feature type="compositionally biased region" description="Acidic residues" evidence="3">
    <location>
        <begin position="362"/>
        <end position="371"/>
    </location>
</feature>
<feature type="compositionally biased region" description="Low complexity" evidence="3">
    <location>
        <begin position="220"/>
        <end position="234"/>
    </location>
</feature>
<feature type="compositionally biased region" description="Basic residues" evidence="3">
    <location>
        <begin position="312"/>
        <end position="321"/>
    </location>
</feature>
<dbReference type="Pfam" id="PF12796">
    <property type="entry name" value="Ank_2"/>
    <property type="match status" value="1"/>
</dbReference>
<evidence type="ECO:0000313" key="4">
    <source>
        <dbReference type="EMBL" id="CAD9695065.1"/>
    </source>
</evidence>
<evidence type="ECO:0008006" key="5">
    <source>
        <dbReference type="Google" id="ProtNLM"/>
    </source>
</evidence>
<dbReference type="AlphaFoldDB" id="A0A7S2SBC1"/>
<dbReference type="SMART" id="SM00248">
    <property type="entry name" value="ANK"/>
    <property type="match status" value="5"/>
</dbReference>
<feature type="compositionally biased region" description="Basic and acidic residues" evidence="3">
    <location>
        <begin position="282"/>
        <end position="292"/>
    </location>
</feature>
<dbReference type="Gene3D" id="1.25.40.20">
    <property type="entry name" value="Ankyrin repeat-containing domain"/>
    <property type="match status" value="1"/>
</dbReference>
<keyword evidence="1" id="KW-0677">Repeat</keyword>